<organism evidence="1 2">
    <name type="scientific">Pseudoxanthomonas wuyuanensis</name>
    <dbReference type="NCBI Taxonomy" id="1073196"/>
    <lineage>
        <taxon>Bacteria</taxon>
        <taxon>Pseudomonadati</taxon>
        <taxon>Pseudomonadota</taxon>
        <taxon>Gammaproteobacteria</taxon>
        <taxon>Lysobacterales</taxon>
        <taxon>Lysobacteraceae</taxon>
        <taxon>Pseudoxanthomonas</taxon>
    </lineage>
</organism>
<accession>A0A286D9K1</accession>
<dbReference type="InterPro" id="IPR006944">
    <property type="entry name" value="Phage/GTA_portal"/>
</dbReference>
<proteinExistence type="predicted"/>
<sequence length="483" mass="53586">MRIADRIRGWLGKKELAISPVTQNPRAGWNPLVIHEPFAGAWQRNLPLTQATVACYSTVYACLARISGDIAKLPFRLMQRDSHGLWVEVRNPAYSALLRKPNHYQTPGQFRADWILSKLQRGNTYALKERDERNVVAKLFIIDPTFVEPMVTPTGDVYYCLTYNGNSLDGHSNQQIMVPASEIIHDREMTLHHPLIGIAPLAAATLAASKNIQIQRNASTFFSNGAQPGGILTAPAGMREEDAKTVKEYWDANFTGDNRGKVGVIGADMKFTAFAFNSADSQLVEQLRYSDEQICHAFGIPPFKVGIGSIPAGLKADDLNLMYLSDALQTRIESMEDSLDYGLGLGDDIGVELDTQPLLRMDAQRQAEVEGSLVKNGIKAPNEARRRFGLKPLAGGDSVYLQQQNFSMEALARRDQSADPFNSGQTGERSVRGLRTLEALRDRIKRARYNHDDGTWDLQLDDGSWLRRTVNPAYPTPGGLVTI</sequence>
<dbReference type="AlphaFoldDB" id="A0A286D9K1"/>
<dbReference type="Pfam" id="PF04860">
    <property type="entry name" value="Phage_portal"/>
    <property type="match status" value="1"/>
</dbReference>
<dbReference type="NCBIfam" id="TIGR01537">
    <property type="entry name" value="portal_HK97"/>
    <property type="match status" value="1"/>
</dbReference>
<dbReference type="InterPro" id="IPR006427">
    <property type="entry name" value="Portal_HK97"/>
</dbReference>
<reference evidence="1 2" key="1">
    <citation type="submission" date="2017-09" db="EMBL/GenBank/DDBJ databases">
        <authorList>
            <person name="Ehlers B."/>
            <person name="Leendertz F.H."/>
        </authorList>
    </citation>
    <scope>NUCLEOTIDE SEQUENCE [LARGE SCALE GENOMIC DNA]</scope>
    <source>
        <strain evidence="1 2">CGMCC 1.10978</strain>
    </source>
</reference>
<protein>
    <submittedName>
        <fullName evidence="1">Phage portal protein, HK97 family</fullName>
    </submittedName>
</protein>
<dbReference type="OrthoDB" id="9765386at2"/>
<evidence type="ECO:0000313" key="1">
    <source>
        <dbReference type="EMBL" id="SOD55313.1"/>
    </source>
</evidence>
<name>A0A286D9K1_9GAMM</name>
<gene>
    <name evidence="1" type="ORF">SAMN06296416_106283</name>
</gene>
<dbReference type="EMBL" id="OCND01000006">
    <property type="protein sequence ID" value="SOD55313.1"/>
    <property type="molecule type" value="Genomic_DNA"/>
</dbReference>
<dbReference type="Proteomes" id="UP000219374">
    <property type="component" value="Unassembled WGS sequence"/>
</dbReference>
<keyword evidence="2" id="KW-1185">Reference proteome</keyword>
<dbReference type="RefSeq" id="WP_097122559.1">
    <property type="nucleotide sequence ID" value="NZ_OCND01000006.1"/>
</dbReference>
<evidence type="ECO:0000313" key="2">
    <source>
        <dbReference type="Proteomes" id="UP000219374"/>
    </source>
</evidence>